<keyword evidence="3" id="KW-1185">Reference proteome</keyword>
<sequence>MGPADRARAARRARAVRLGEGPRRVRRRAGVVGGASRGRRASARVTTPVGAAYDAAASAWRDGPARLYAGLAEVLVDGLDLDGAAVLDAGAGSGVAGDAARRAGAARVVAIDLAPAILPRPPALAVAADLARLPFAHRAFDIALAAFSLGHLTDPEPVLAGLRRVAPMLAASAFAQGWTHPAKDVVEQVLAEHGYRPPGWYLAFKSGPERRIGDPDRFAALVAGAGHREVRVRRVEVATGLVEPEDLAAWRLGMAHVAPFVDRLPQSARRAVREEAARRLAGAPEVVVPVLVLTAT</sequence>
<comment type="caution">
    <text evidence="2">The sequence shown here is derived from an EMBL/GenBank/DDBJ whole genome shotgun (WGS) entry which is preliminary data.</text>
</comment>
<organism evidence="2 3">
    <name type="scientific">Nocardioides albidus</name>
    <dbReference type="NCBI Taxonomy" id="1517589"/>
    <lineage>
        <taxon>Bacteria</taxon>
        <taxon>Bacillati</taxon>
        <taxon>Actinomycetota</taxon>
        <taxon>Actinomycetes</taxon>
        <taxon>Propionibacteriales</taxon>
        <taxon>Nocardioidaceae</taxon>
        <taxon>Nocardioides</taxon>
    </lineage>
</organism>
<dbReference type="GO" id="GO:0008757">
    <property type="term" value="F:S-adenosylmethionine-dependent methyltransferase activity"/>
    <property type="evidence" value="ECO:0007669"/>
    <property type="project" value="InterPro"/>
</dbReference>
<dbReference type="Gene3D" id="3.40.50.150">
    <property type="entry name" value="Vaccinia Virus protein VP39"/>
    <property type="match status" value="1"/>
</dbReference>
<protein>
    <submittedName>
        <fullName evidence="2">Class I SAM-dependent methyltransferase</fullName>
    </submittedName>
</protein>
<reference evidence="2 3" key="1">
    <citation type="journal article" date="2016" name="Int. J. Syst. Evol. Microbiol.">
        <title>Nocardioides albidus sp. nov., an actinobacterium isolated from garden soil.</title>
        <authorList>
            <person name="Singh H."/>
            <person name="Du J."/>
            <person name="Trinh H."/>
            <person name="Won K."/>
            <person name="Yang J.E."/>
            <person name="Yin C."/>
            <person name="Kook M."/>
            <person name="Yi T.H."/>
        </authorList>
    </citation>
    <scope>NUCLEOTIDE SEQUENCE [LARGE SCALE GENOMIC DNA]</scope>
    <source>
        <strain evidence="2 3">CCTCC AB 2015297</strain>
    </source>
</reference>
<evidence type="ECO:0000259" key="1">
    <source>
        <dbReference type="Pfam" id="PF08241"/>
    </source>
</evidence>
<dbReference type="GO" id="GO:0032259">
    <property type="term" value="P:methylation"/>
    <property type="evidence" value="ECO:0007669"/>
    <property type="project" value="UniProtKB-KW"/>
</dbReference>
<name>A0A5C4VYX4_9ACTN</name>
<dbReference type="AlphaFoldDB" id="A0A5C4VYX4"/>
<accession>A0A5C4VYX4</accession>
<keyword evidence="2" id="KW-0808">Transferase</keyword>
<proteinExistence type="predicted"/>
<dbReference type="SUPFAM" id="SSF53335">
    <property type="entry name" value="S-adenosyl-L-methionine-dependent methyltransferases"/>
    <property type="match status" value="1"/>
</dbReference>
<dbReference type="EMBL" id="VDMP01000023">
    <property type="protein sequence ID" value="TNM40349.1"/>
    <property type="molecule type" value="Genomic_DNA"/>
</dbReference>
<dbReference type="InterPro" id="IPR013216">
    <property type="entry name" value="Methyltransf_11"/>
</dbReference>
<evidence type="ECO:0000313" key="3">
    <source>
        <dbReference type="Proteomes" id="UP000313231"/>
    </source>
</evidence>
<keyword evidence="2" id="KW-0489">Methyltransferase</keyword>
<dbReference type="Pfam" id="PF08241">
    <property type="entry name" value="Methyltransf_11"/>
    <property type="match status" value="1"/>
</dbReference>
<feature type="domain" description="Methyltransferase type 11" evidence="1">
    <location>
        <begin position="87"/>
        <end position="165"/>
    </location>
</feature>
<gene>
    <name evidence="2" type="ORF">FHP29_09820</name>
</gene>
<dbReference type="InterPro" id="IPR029063">
    <property type="entry name" value="SAM-dependent_MTases_sf"/>
</dbReference>
<evidence type="ECO:0000313" key="2">
    <source>
        <dbReference type="EMBL" id="TNM40349.1"/>
    </source>
</evidence>
<dbReference type="Proteomes" id="UP000313231">
    <property type="component" value="Unassembled WGS sequence"/>
</dbReference>